<dbReference type="Proteomes" id="UP000095284">
    <property type="component" value="Unplaced"/>
</dbReference>
<dbReference type="AlphaFoldDB" id="A0A1I7SEG6"/>
<feature type="compositionally biased region" description="Polar residues" evidence="1">
    <location>
        <begin position="98"/>
        <end position="113"/>
    </location>
</feature>
<organism evidence="2 3">
    <name type="scientific">Bursaphelenchus xylophilus</name>
    <name type="common">Pinewood nematode worm</name>
    <name type="synonym">Aphelenchoides xylophilus</name>
    <dbReference type="NCBI Taxonomy" id="6326"/>
    <lineage>
        <taxon>Eukaryota</taxon>
        <taxon>Metazoa</taxon>
        <taxon>Ecdysozoa</taxon>
        <taxon>Nematoda</taxon>
        <taxon>Chromadorea</taxon>
        <taxon>Rhabditida</taxon>
        <taxon>Tylenchina</taxon>
        <taxon>Tylenchomorpha</taxon>
        <taxon>Aphelenchoidea</taxon>
        <taxon>Aphelenchoididae</taxon>
        <taxon>Bursaphelenchus</taxon>
    </lineage>
</organism>
<feature type="compositionally biased region" description="Basic and acidic residues" evidence="1">
    <location>
        <begin position="760"/>
        <end position="777"/>
    </location>
</feature>
<feature type="region of interest" description="Disordered" evidence="1">
    <location>
        <begin position="279"/>
        <end position="306"/>
    </location>
</feature>
<feature type="compositionally biased region" description="Basic residues" evidence="1">
    <location>
        <begin position="692"/>
        <end position="702"/>
    </location>
</feature>
<feature type="region of interest" description="Disordered" evidence="1">
    <location>
        <begin position="15"/>
        <end position="69"/>
    </location>
</feature>
<proteinExistence type="predicted"/>
<feature type="region of interest" description="Disordered" evidence="1">
    <location>
        <begin position="760"/>
        <end position="791"/>
    </location>
</feature>
<feature type="region of interest" description="Disordered" evidence="1">
    <location>
        <begin position="183"/>
        <end position="208"/>
    </location>
</feature>
<name>A0A1I7SEG6_BURXY</name>
<accession>A0A1I7SEG6</accession>
<evidence type="ECO:0000313" key="2">
    <source>
        <dbReference type="Proteomes" id="UP000095284"/>
    </source>
</evidence>
<evidence type="ECO:0000313" key="3">
    <source>
        <dbReference type="WBParaSite" id="BXY_1142500.1"/>
    </source>
</evidence>
<reference evidence="3" key="1">
    <citation type="submission" date="2016-11" db="UniProtKB">
        <authorList>
            <consortium name="WormBaseParasite"/>
        </authorList>
    </citation>
    <scope>IDENTIFICATION</scope>
</reference>
<feature type="compositionally biased region" description="Polar residues" evidence="1">
    <location>
        <begin position="679"/>
        <end position="688"/>
    </location>
</feature>
<protein>
    <submittedName>
        <fullName evidence="3">HP domain-containing protein</fullName>
    </submittedName>
</protein>
<feature type="region of interest" description="Disordered" evidence="1">
    <location>
        <begin position="679"/>
        <end position="715"/>
    </location>
</feature>
<feature type="compositionally biased region" description="Polar residues" evidence="1">
    <location>
        <begin position="183"/>
        <end position="196"/>
    </location>
</feature>
<evidence type="ECO:0000256" key="1">
    <source>
        <dbReference type="SAM" id="MobiDB-lite"/>
    </source>
</evidence>
<dbReference type="WBParaSite" id="BXY_1142500.1">
    <property type="protein sequence ID" value="BXY_1142500.1"/>
    <property type="gene ID" value="BXY_1142500"/>
</dbReference>
<feature type="compositionally biased region" description="Basic and acidic residues" evidence="1">
    <location>
        <begin position="60"/>
        <end position="69"/>
    </location>
</feature>
<sequence>MTTEDQLIANVFNNVNLPPVRYNSVGDEPTEVPVPKRRSEAKPRHSRQGSQASQVSRASRKTEQLEKQVELRTTEFFRDANGTATRDEIITEIRPVSKSGSRVSTASESSDSTIKAEPVDSRGYNTVHVVKETQEVTTTIANSSNGNTTATSIVAGETKENKVPVDPSPIDLEQVFQGIPARQTSVSVHSRSSNQRGIGRHLSQSEQKDIEKEIDELDATYRRISSTTHDTSVAGEYNLRRDSQRSHGSYVSDRAHLTSQTEPQDHIYDEVPYEQHLQQTAQNGHHNTEPPSPPRHQRQRSSSSDYVVSTFDDADIQDKVLKEIGWKVDDFAKYDTVRSTKSSASSRGNVRITNEVQPTATYVSPLSGATARTLKTGPPKLPDHAEQGIILGGIGQRIQTHHEIGHGARVSDHVHLPPKQPSFRSSLKTYTPPTPAAPIAHSQPRASVVQRQTSIPNSPKVSGIPKKPTQSIRNVAQTRSYQKDDVEENKNIYLEKNDEVNISFHLCGRHEIKKARKHLKKVQIYEPIPELIPQLEEQFLTYRQQQKYEQELLKKQEEEYERNRQQELAYQQSQYQAQAHEPKGPLQVQLEDENNFSYYRKGHVHVEQPVYHKKEREMINFDELTALEKALLKRRLIEENHVENEKIVTVNLYSQSNGNQADGNGQVNGHETAWYNKQVSRQSSNSTLSSHAHGHSGVHHQHNQGITREHEQREIHGKHEHYPREHKCTCEHNQNQNVYDSIQTEIEESSIRPVNVLKKQFDPHAKETSRPESRRSVVESGDLSDGTLQSGGSVRKVEHNVVRNIVAHEIHDLVICPLCQLEDRRRELDNESVISFPTTIYDQID</sequence>
<feature type="region of interest" description="Disordered" evidence="1">
    <location>
        <begin position="88"/>
        <end position="117"/>
    </location>
</feature>
<feature type="region of interest" description="Disordered" evidence="1">
    <location>
        <begin position="232"/>
        <end position="263"/>
    </location>
</feature>
<feature type="compositionally biased region" description="Polar residues" evidence="1">
    <location>
        <begin position="48"/>
        <end position="57"/>
    </location>
</feature>